<dbReference type="PANTHER" id="PTHR11101:SF80">
    <property type="entry name" value="PHOSPHATE TRANSPORTER"/>
    <property type="match status" value="1"/>
</dbReference>
<feature type="transmembrane region" description="Helical" evidence="6">
    <location>
        <begin position="29"/>
        <end position="47"/>
    </location>
</feature>
<comment type="subcellular location">
    <subcellularLocation>
        <location evidence="1 6">Membrane</location>
        <topology evidence="1 6">Multi-pass membrane protein</topology>
    </subcellularLocation>
</comment>
<evidence type="ECO:0000256" key="2">
    <source>
        <dbReference type="ARBA" id="ARBA00022448"/>
    </source>
</evidence>
<feature type="transmembrane region" description="Helical" evidence="6">
    <location>
        <begin position="345"/>
        <end position="364"/>
    </location>
</feature>
<keyword evidence="3 6" id="KW-0812">Transmembrane</keyword>
<feature type="transmembrane region" description="Helical" evidence="6">
    <location>
        <begin position="409"/>
        <end position="425"/>
    </location>
</feature>
<evidence type="ECO:0000313" key="8">
    <source>
        <dbReference type="Proteomes" id="UP001431221"/>
    </source>
</evidence>
<keyword evidence="5 6" id="KW-0472">Membrane</keyword>
<dbReference type="RefSeq" id="WP_248152988.1">
    <property type="nucleotide sequence ID" value="NZ_JALNMJ010000004.1"/>
</dbReference>
<keyword evidence="8" id="KW-1185">Reference proteome</keyword>
<reference evidence="7" key="1">
    <citation type="submission" date="2022-04" db="EMBL/GenBank/DDBJ databases">
        <title>Roseibium sp. CAU 1639 isolated from mud.</title>
        <authorList>
            <person name="Kim W."/>
        </authorList>
    </citation>
    <scope>NUCLEOTIDE SEQUENCE</scope>
    <source>
        <strain evidence="7">CAU 1639</strain>
    </source>
</reference>
<evidence type="ECO:0000256" key="1">
    <source>
        <dbReference type="ARBA" id="ARBA00004141"/>
    </source>
</evidence>
<dbReference type="EMBL" id="JALNMJ010000004">
    <property type="protein sequence ID" value="MCK7612063.1"/>
    <property type="molecule type" value="Genomic_DNA"/>
</dbReference>
<protein>
    <recommendedName>
        <fullName evidence="6">Phosphate transporter</fullName>
    </recommendedName>
</protein>
<accession>A0ABT0GRK6</accession>
<feature type="transmembrane region" description="Helical" evidence="6">
    <location>
        <begin position="467"/>
        <end position="492"/>
    </location>
</feature>
<feature type="transmembrane region" description="Helical" evidence="6">
    <location>
        <begin position="53"/>
        <end position="72"/>
    </location>
</feature>
<organism evidence="7 8">
    <name type="scientific">Roseibium sediminicola</name>
    <dbReference type="NCBI Taxonomy" id="2933272"/>
    <lineage>
        <taxon>Bacteria</taxon>
        <taxon>Pseudomonadati</taxon>
        <taxon>Pseudomonadota</taxon>
        <taxon>Alphaproteobacteria</taxon>
        <taxon>Hyphomicrobiales</taxon>
        <taxon>Stappiaceae</taxon>
        <taxon>Roseibium</taxon>
    </lineage>
</organism>
<evidence type="ECO:0000256" key="6">
    <source>
        <dbReference type="RuleBase" id="RU363058"/>
    </source>
</evidence>
<comment type="caution">
    <text evidence="7">The sequence shown here is derived from an EMBL/GenBank/DDBJ whole genome shotgun (WGS) entry which is preliminary data.</text>
</comment>
<evidence type="ECO:0000256" key="4">
    <source>
        <dbReference type="ARBA" id="ARBA00022989"/>
    </source>
</evidence>
<gene>
    <name evidence="7" type="ORF">M0H32_07825</name>
</gene>
<keyword evidence="4 6" id="KW-1133">Transmembrane helix</keyword>
<dbReference type="Proteomes" id="UP001431221">
    <property type="component" value="Unassembled WGS sequence"/>
</dbReference>
<evidence type="ECO:0000256" key="3">
    <source>
        <dbReference type="ARBA" id="ARBA00022692"/>
    </source>
</evidence>
<proteinExistence type="inferred from homology"/>
<feature type="transmembrane region" description="Helical" evidence="6">
    <location>
        <begin position="384"/>
        <end position="403"/>
    </location>
</feature>
<comment type="similarity">
    <text evidence="6">Belongs to the inorganic phosphate transporter (PiT) (TC 2.A.20) family.</text>
</comment>
<feature type="transmembrane region" description="Helical" evidence="6">
    <location>
        <begin position="298"/>
        <end position="317"/>
    </location>
</feature>
<feature type="transmembrane region" description="Helical" evidence="6">
    <location>
        <begin position="93"/>
        <end position="113"/>
    </location>
</feature>
<keyword evidence="6" id="KW-0592">Phosphate transport</keyword>
<sequence length="497" mass="51854">MPNLKKPTLDKDLDKFSYMEEAAGSLGRGLIAPGIALVFIVLCALGARASMSGAPGAVVIVAAAAIGAYMALNIGANDVANNVGPAVGSRAMTLVTALIIAAVFESAGALIAGGDVVGTISKGIISPQSISSASVFMAAMMAALVSSALWINLATWIGAPVSTTHSIVGGVMGAGIAAAGFSAVNWVTMGSIAASWVISPFLGGLIAAGFLAFIKSFIIYQDDKIAAARRWVPVLIGVMAGAFASYLALKGLKKIVKIDLPMSLLLGFLVGLAVWFFVRPFIRRQSEGLENRNQSLRILFSVPLVCSAALLSFAHGANDVANAVGPLAAIVHTAELGEVATKVSIPLWVMAVGAFGISFGLLLFGPKLINMVGQQITKLNPMRAYCVSLSAAITVIIASGLGLPVSSTHIAVGAVFGVGFFREWYTERSKRRLDYVNKHQAAGGPQVRPVRNREEQARRHLVRRAHFMTIIAAWIVTVPAAAVLSGALYFVMIKLIG</sequence>
<feature type="transmembrane region" description="Helical" evidence="6">
    <location>
        <begin position="231"/>
        <end position="248"/>
    </location>
</feature>
<feature type="transmembrane region" description="Helical" evidence="6">
    <location>
        <begin position="133"/>
        <end position="155"/>
    </location>
</feature>
<feature type="transmembrane region" description="Helical" evidence="6">
    <location>
        <begin position="167"/>
        <end position="187"/>
    </location>
</feature>
<dbReference type="PANTHER" id="PTHR11101">
    <property type="entry name" value="PHOSPHATE TRANSPORTER"/>
    <property type="match status" value="1"/>
</dbReference>
<feature type="transmembrane region" description="Helical" evidence="6">
    <location>
        <begin position="260"/>
        <end position="278"/>
    </location>
</feature>
<dbReference type="InterPro" id="IPR001204">
    <property type="entry name" value="Phos_transporter"/>
</dbReference>
<name>A0ABT0GRK6_9HYPH</name>
<evidence type="ECO:0000256" key="5">
    <source>
        <dbReference type="ARBA" id="ARBA00023136"/>
    </source>
</evidence>
<dbReference type="Pfam" id="PF01384">
    <property type="entry name" value="PHO4"/>
    <property type="match status" value="1"/>
</dbReference>
<evidence type="ECO:0000313" key="7">
    <source>
        <dbReference type="EMBL" id="MCK7612063.1"/>
    </source>
</evidence>
<feature type="transmembrane region" description="Helical" evidence="6">
    <location>
        <begin position="193"/>
        <end position="219"/>
    </location>
</feature>
<keyword evidence="2 6" id="KW-0813">Transport</keyword>